<accession>A0ABM1H728</accession>
<feature type="region of interest" description="Disordered" evidence="1">
    <location>
        <begin position="1"/>
        <end position="37"/>
    </location>
</feature>
<evidence type="ECO:0000259" key="2">
    <source>
        <dbReference type="Pfam" id="PF03732"/>
    </source>
</evidence>
<reference evidence="3" key="1">
    <citation type="journal article" date="2014" name="Nat. Genet.">
        <title>The genome of the stress-tolerant wild tomato species Solanum pennellii.</title>
        <authorList>
            <person name="Bolger A."/>
            <person name="Scossa F."/>
            <person name="Bolger M.E."/>
            <person name="Lanz C."/>
            <person name="Maumus F."/>
            <person name="Tohge T."/>
            <person name="Quesneville H."/>
            <person name="Alseekh S."/>
            <person name="Sorensen I."/>
            <person name="Lichtenstein G."/>
            <person name="Fich E.A."/>
            <person name="Conte M."/>
            <person name="Keller H."/>
            <person name="Schneeberger K."/>
            <person name="Schwacke R."/>
            <person name="Ofner I."/>
            <person name="Vrebalov J."/>
            <person name="Xu Y."/>
            <person name="Osorio S."/>
            <person name="Aflitos S.A."/>
            <person name="Schijlen E."/>
            <person name="Jimenez-Gomez J.M."/>
            <person name="Ryngajllo M."/>
            <person name="Kimura S."/>
            <person name="Kumar R."/>
            <person name="Koenig D."/>
            <person name="Headland L.R."/>
            <person name="Maloof J.N."/>
            <person name="Sinha N."/>
            <person name="van Ham R.C."/>
            <person name="Lankhorst R.K."/>
            <person name="Mao L."/>
            <person name="Vogel A."/>
            <person name="Arsova B."/>
            <person name="Panstruga R."/>
            <person name="Fei Z."/>
            <person name="Rose J.K."/>
            <person name="Zamir D."/>
            <person name="Carrari F."/>
            <person name="Giovannoni J.J."/>
            <person name="Weigel D."/>
            <person name="Usadel B."/>
            <person name="Fernie A.R."/>
        </authorList>
    </citation>
    <scope>NUCLEOTIDE SEQUENCE [LARGE SCALE GENOMIC DNA]</scope>
    <source>
        <strain evidence="3">cv. LA0716</strain>
    </source>
</reference>
<gene>
    <name evidence="4" type="primary">LOC107024841</name>
</gene>
<dbReference type="Pfam" id="PF03732">
    <property type="entry name" value="Retrotrans_gag"/>
    <property type="match status" value="1"/>
</dbReference>
<dbReference type="GeneID" id="107024841"/>
<evidence type="ECO:0000256" key="1">
    <source>
        <dbReference type="SAM" id="MobiDB-lite"/>
    </source>
</evidence>
<reference evidence="4" key="2">
    <citation type="submission" date="2025-08" db="UniProtKB">
        <authorList>
            <consortium name="RefSeq"/>
        </authorList>
    </citation>
    <scope>IDENTIFICATION</scope>
</reference>
<sequence>MNTRRNAGQGRGGATAGGNQVPPQVPDEGVAIPVNPDGLTDAEVRTALAQIAQAITMQAQAVTAQANIEDVQWENPPEFMDEVHKILVSKGATDTEKPKLASYRVKDVAQSWSKMWQDSRPLGGVLVMRELFKTAFLERFFLREMREAKVEEFINLKQGSMTIREYSLKFVKITRYATSVVSKRRNEISRFLTGIMGDLEEECPSTKLHDNKDLSRLIVHVKLVEDSRKRRGVCDIRRPKPFDQAGPINGGTRTTLASVSSPNSKRRIRVRGTLTFRV</sequence>
<name>A0ABM1H728_SOLPN</name>
<feature type="domain" description="Retrotransposon gag" evidence="2">
    <location>
        <begin position="99"/>
        <end position="195"/>
    </location>
</feature>
<keyword evidence="3" id="KW-1185">Reference proteome</keyword>
<feature type="compositionally biased region" description="Polar residues" evidence="1">
    <location>
        <begin position="251"/>
        <end position="263"/>
    </location>
</feature>
<evidence type="ECO:0000313" key="3">
    <source>
        <dbReference type="Proteomes" id="UP000694930"/>
    </source>
</evidence>
<dbReference type="Proteomes" id="UP000694930">
    <property type="component" value="Chromosome 7"/>
</dbReference>
<organism evidence="3 4">
    <name type="scientific">Solanum pennellii</name>
    <name type="common">Tomato</name>
    <name type="synonym">Lycopersicon pennellii</name>
    <dbReference type="NCBI Taxonomy" id="28526"/>
    <lineage>
        <taxon>Eukaryota</taxon>
        <taxon>Viridiplantae</taxon>
        <taxon>Streptophyta</taxon>
        <taxon>Embryophyta</taxon>
        <taxon>Tracheophyta</taxon>
        <taxon>Spermatophyta</taxon>
        <taxon>Magnoliopsida</taxon>
        <taxon>eudicotyledons</taxon>
        <taxon>Gunneridae</taxon>
        <taxon>Pentapetalae</taxon>
        <taxon>asterids</taxon>
        <taxon>lamiids</taxon>
        <taxon>Solanales</taxon>
        <taxon>Solanaceae</taxon>
        <taxon>Solanoideae</taxon>
        <taxon>Solaneae</taxon>
        <taxon>Solanum</taxon>
        <taxon>Solanum subgen. Lycopersicon</taxon>
    </lineage>
</organism>
<dbReference type="RefSeq" id="XP_015081272.1">
    <property type="nucleotide sequence ID" value="XM_015225786.1"/>
</dbReference>
<protein>
    <submittedName>
        <fullName evidence="4">Uncharacterized protein LOC107024841</fullName>
    </submittedName>
</protein>
<proteinExistence type="predicted"/>
<dbReference type="InterPro" id="IPR005162">
    <property type="entry name" value="Retrotrans_gag_dom"/>
</dbReference>
<evidence type="ECO:0000313" key="4">
    <source>
        <dbReference type="RefSeq" id="XP_015081272.1"/>
    </source>
</evidence>
<feature type="region of interest" description="Disordered" evidence="1">
    <location>
        <begin position="238"/>
        <end position="263"/>
    </location>
</feature>